<accession>A0AAD9USH7</accession>
<evidence type="ECO:0000259" key="3">
    <source>
        <dbReference type="Pfam" id="PF13359"/>
    </source>
</evidence>
<name>A0AAD9USH7_ACRCE</name>
<comment type="caution">
    <text evidence="4">The sequence shown here is derived from an EMBL/GenBank/DDBJ whole genome shotgun (WGS) entry which is preliminary data.</text>
</comment>
<dbReference type="Proteomes" id="UP001249851">
    <property type="component" value="Unassembled WGS sequence"/>
</dbReference>
<keyword evidence="2" id="KW-0479">Metal-binding</keyword>
<dbReference type="GO" id="GO:0046872">
    <property type="term" value="F:metal ion binding"/>
    <property type="evidence" value="ECO:0007669"/>
    <property type="project" value="UniProtKB-KW"/>
</dbReference>
<evidence type="ECO:0000256" key="1">
    <source>
        <dbReference type="ARBA" id="ARBA00001968"/>
    </source>
</evidence>
<reference evidence="4" key="1">
    <citation type="journal article" date="2023" name="G3 (Bethesda)">
        <title>Whole genome assembly and annotation of the endangered Caribbean coral Acropora cervicornis.</title>
        <authorList>
            <person name="Selwyn J.D."/>
            <person name="Vollmer S.V."/>
        </authorList>
    </citation>
    <scope>NUCLEOTIDE SEQUENCE</scope>
    <source>
        <strain evidence="4">K2</strain>
    </source>
</reference>
<dbReference type="EMBL" id="JARQWQ010000149">
    <property type="protein sequence ID" value="KAK2548326.1"/>
    <property type="molecule type" value="Genomic_DNA"/>
</dbReference>
<feature type="domain" description="DDE Tnp4" evidence="3">
    <location>
        <begin position="177"/>
        <end position="273"/>
    </location>
</feature>
<protein>
    <recommendedName>
        <fullName evidence="3">DDE Tnp4 domain-containing protein</fullName>
    </recommendedName>
</protein>
<dbReference type="PANTHER" id="PTHR34615">
    <property type="entry name" value="PX DOMAIN-CONTAINING PROTEIN"/>
    <property type="match status" value="1"/>
</dbReference>
<evidence type="ECO:0000313" key="4">
    <source>
        <dbReference type="EMBL" id="KAK2548326.1"/>
    </source>
</evidence>
<organism evidence="4 5">
    <name type="scientific">Acropora cervicornis</name>
    <name type="common">Staghorn coral</name>
    <dbReference type="NCBI Taxonomy" id="6130"/>
    <lineage>
        <taxon>Eukaryota</taxon>
        <taxon>Metazoa</taxon>
        <taxon>Cnidaria</taxon>
        <taxon>Anthozoa</taxon>
        <taxon>Hexacorallia</taxon>
        <taxon>Scleractinia</taxon>
        <taxon>Astrocoeniina</taxon>
        <taxon>Acroporidae</taxon>
        <taxon>Acropora</taxon>
    </lineage>
</organism>
<keyword evidence="5" id="KW-1185">Reference proteome</keyword>
<evidence type="ECO:0000313" key="5">
    <source>
        <dbReference type="Proteomes" id="UP001249851"/>
    </source>
</evidence>
<dbReference type="Pfam" id="PF13359">
    <property type="entry name" value="DDE_Tnp_4"/>
    <property type="match status" value="1"/>
</dbReference>
<comment type="cofactor">
    <cofactor evidence="1">
        <name>a divalent metal cation</name>
        <dbReference type="ChEBI" id="CHEBI:60240"/>
    </cofactor>
</comment>
<sequence length="277" mass="31477">MAFANISFEEALVLEAYEEDISDEGETLLAFELLDKSKEPILHRNYARFDLNQFDETECKEMFRFRKEDIPRLAEALRMPNKFTGYQGTTCDSIEGLCLLLRRLAYPCPYVDLIPLFGRAKQEISIISNLALDAIYSVHRHLLNSSTAPWMSPRNLAGYCEAIHNKGAALDNCWSFVDGTVRPICRPGRSQRLVYNGHKRVHSLKYQSVVAANDLIVNMFGPVEGKRHDARIFVEFGLQHQLQLHSFDGHSRPLCIYGDPAYPVTLHVQGPFKDGAN</sequence>
<dbReference type="InterPro" id="IPR027806">
    <property type="entry name" value="HARBI1_dom"/>
</dbReference>
<dbReference type="PANTHER" id="PTHR34615:SF1">
    <property type="entry name" value="PX DOMAIN-CONTAINING PROTEIN"/>
    <property type="match status" value="1"/>
</dbReference>
<evidence type="ECO:0000256" key="2">
    <source>
        <dbReference type="ARBA" id="ARBA00022723"/>
    </source>
</evidence>
<reference evidence="4" key="2">
    <citation type="journal article" date="2023" name="Science">
        <title>Genomic signatures of disease resistance in endangered staghorn corals.</title>
        <authorList>
            <person name="Vollmer S.V."/>
            <person name="Selwyn J.D."/>
            <person name="Despard B.A."/>
            <person name="Roesel C.L."/>
        </authorList>
    </citation>
    <scope>NUCLEOTIDE SEQUENCE</scope>
    <source>
        <strain evidence="4">K2</strain>
    </source>
</reference>
<gene>
    <name evidence="4" type="ORF">P5673_031478</name>
</gene>
<dbReference type="AlphaFoldDB" id="A0AAD9USH7"/>
<proteinExistence type="predicted"/>